<organism evidence="1 2">
    <name type="scientific">Flavobacterium chilense</name>
    <dbReference type="NCBI Taxonomy" id="946677"/>
    <lineage>
        <taxon>Bacteria</taxon>
        <taxon>Pseudomonadati</taxon>
        <taxon>Bacteroidota</taxon>
        <taxon>Flavobacteriia</taxon>
        <taxon>Flavobacteriales</taxon>
        <taxon>Flavobacteriaceae</taxon>
        <taxon>Flavobacterium</taxon>
    </lineage>
</organism>
<dbReference type="AlphaFoldDB" id="A0A1M6Z5S8"/>
<evidence type="ECO:0000313" key="1">
    <source>
        <dbReference type="EMBL" id="SHL25742.1"/>
    </source>
</evidence>
<dbReference type="RefSeq" id="WP_143154981.1">
    <property type="nucleotide sequence ID" value="NZ_FRBT01000001.1"/>
</dbReference>
<name>A0A1M6Z5S8_9FLAO</name>
<protein>
    <recommendedName>
        <fullName evidence="3">MORN repeat variant</fullName>
    </recommendedName>
</protein>
<proteinExistence type="predicted"/>
<evidence type="ECO:0008006" key="3">
    <source>
        <dbReference type="Google" id="ProtNLM"/>
    </source>
</evidence>
<accession>A0A1M6Z5S8</accession>
<dbReference type="Proteomes" id="UP000184028">
    <property type="component" value="Unassembled WGS sequence"/>
</dbReference>
<dbReference type="EMBL" id="FRBT01000001">
    <property type="protein sequence ID" value="SHL25742.1"/>
    <property type="molecule type" value="Genomic_DNA"/>
</dbReference>
<keyword evidence="2" id="KW-1185">Reference proteome</keyword>
<sequence length="328" mass="38752">MEVQQKINSFMRLMFFLIIFFLNFCNAQQKFEKPSKPKEELKDVKPIHNTQKGYLIISLGELKQNSDSLYCWVIDDRCNIIDGKIKLFTHYSQIGDNQSLIQYTCAEGEFLEGKYQGIWIYYDKNGKIIKKEKWSRGKLIYRKEYNFNTCDNLEDYKFSNINLAEYHSIEQFKKDFFLKSGKLACKNGVIKNMRLVFRDETTIHFIRINNGLIEGHEIQIINDPIPSGKSYYYDKEGNIKAISEVKNELLKGNGHYIEYNYPKNEKSMGVRTTPILKSEGEIKNNFKFGEWKYYNKNGSIDSTKTYNLKDLVDVRFPYCIFNKNEPCY</sequence>
<dbReference type="STRING" id="946677.SAMN05444484_101887"/>
<dbReference type="OrthoDB" id="7342920at2"/>
<evidence type="ECO:0000313" key="2">
    <source>
        <dbReference type="Proteomes" id="UP000184028"/>
    </source>
</evidence>
<reference evidence="2" key="1">
    <citation type="submission" date="2016-11" db="EMBL/GenBank/DDBJ databases">
        <authorList>
            <person name="Varghese N."/>
            <person name="Submissions S."/>
        </authorList>
    </citation>
    <scope>NUCLEOTIDE SEQUENCE [LARGE SCALE GENOMIC DNA]</scope>
    <source>
        <strain evidence="2">DSM 24724</strain>
    </source>
</reference>
<dbReference type="SUPFAM" id="SSF82185">
    <property type="entry name" value="Histone H3 K4-specific methyltransferase SET7/9 N-terminal domain"/>
    <property type="match status" value="1"/>
</dbReference>
<gene>
    <name evidence="1" type="ORF">SAMN05444484_101887</name>
</gene>